<dbReference type="CDD" id="cd07812">
    <property type="entry name" value="SRPBCC"/>
    <property type="match status" value="1"/>
</dbReference>
<dbReference type="SUPFAM" id="SSF55961">
    <property type="entry name" value="Bet v1-like"/>
    <property type="match status" value="1"/>
</dbReference>
<sequence>MPTVSQRFWLTTDRVDTVIDASAESLYAMVSDLPRIGEWSPECEGVTWEGEVSTPVVGTTFMGQNAVGPGRRIRYKRHGRVLVADAGREFEFITDEGGRESTVWRYQFQPEGSGTRVTESYEVRWIPVWARIIDVPTNRHKELLENMRTTLARLKVCAEAQHNATNR</sequence>
<dbReference type="Pfam" id="PF10604">
    <property type="entry name" value="Polyketide_cyc2"/>
    <property type="match status" value="1"/>
</dbReference>
<dbReference type="AlphaFoldDB" id="A0A848KND9"/>
<dbReference type="Proteomes" id="UP000535543">
    <property type="component" value="Unassembled WGS sequence"/>
</dbReference>
<comment type="caution">
    <text evidence="1">The sequence shown here is derived from an EMBL/GenBank/DDBJ whole genome shotgun (WGS) entry which is preliminary data.</text>
</comment>
<dbReference type="InterPro" id="IPR019587">
    <property type="entry name" value="Polyketide_cyclase/dehydratase"/>
</dbReference>
<name>A0A848KND9_9NOCA</name>
<dbReference type="Gene3D" id="3.30.530.20">
    <property type="match status" value="1"/>
</dbReference>
<dbReference type="InterPro" id="IPR023393">
    <property type="entry name" value="START-like_dom_sf"/>
</dbReference>
<dbReference type="EMBL" id="VCQU01000007">
    <property type="protein sequence ID" value="NMN97217.1"/>
    <property type="molecule type" value="Genomic_DNA"/>
</dbReference>
<reference evidence="1 2" key="2">
    <citation type="submission" date="2020-06" db="EMBL/GenBank/DDBJ databases">
        <title>Antribacter stalactiti gen. nov., sp. nov., a new member of the family Nacardiaceae isolated from a cave.</title>
        <authorList>
            <person name="Kim I.S."/>
        </authorList>
    </citation>
    <scope>NUCLEOTIDE SEQUENCE [LARGE SCALE GENOMIC DNA]</scope>
    <source>
        <strain evidence="1 2">YC2-7</strain>
    </source>
</reference>
<proteinExistence type="predicted"/>
<keyword evidence="2" id="KW-1185">Reference proteome</keyword>
<gene>
    <name evidence="1" type="ORF">FGL95_19455</name>
</gene>
<evidence type="ECO:0000313" key="1">
    <source>
        <dbReference type="EMBL" id="NMN97217.1"/>
    </source>
</evidence>
<evidence type="ECO:0000313" key="2">
    <source>
        <dbReference type="Proteomes" id="UP000535543"/>
    </source>
</evidence>
<protein>
    <submittedName>
        <fullName evidence="1">SRPBCC family protein</fullName>
    </submittedName>
</protein>
<reference evidence="1 2" key="1">
    <citation type="submission" date="2019-05" db="EMBL/GenBank/DDBJ databases">
        <authorList>
            <person name="Lee S.D."/>
        </authorList>
    </citation>
    <scope>NUCLEOTIDE SEQUENCE [LARGE SCALE GENOMIC DNA]</scope>
    <source>
        <strain evidence="1 2">YC2-7</strain>
    </source>
</reference>
<accession>A0A848KND9</accession>
<dbReference type="RefSeq" id="WP_169589936.1">
    <property type="nucleotide sequence ID" value="NZ_VCQU01000007.1"/>
</dbReference>
<organism evidence="1 2">
    <name type="scientific">Antrihabitans stalactiti</name>
    <dbReference type="NCBI Taxonomy" id="2584121"/>
    <lineage>
        <taxon>Bacteria</taxon>
        <taxon>Bacillati</taxon>
        <taxon>Actinomycetota</taxon>
        <taxon>Actinomycetes</taxon>
        <taxon>Mycobacteriales</taxon>
        <taxon>Nocardiaceae</taxon>
        <taxon>Antrihabitans</taxon>
    </lineage>
</organism>